<dbReference type="InterPro" id="IPR041498">
    <property type="entry name" value="Big_6"/>
</dbReference>
<dbReference type="AlphaFoldDB" id="A0A0B5AW62"/>
<dbReference type="Proteomes" id="UP000031449">
    <property type="component" value="Chromosome"/>
</dbReference>
<gene>
    <name evidence="3" type="ORF">JMA_36250</name>
</gene>
<dbReference type="HOGENOM" id="CLU_1852514_0_0_9"/>
<dbReference type="STRING" id="1508404.JMA_36250"/>
<evidence type="ECO:0000313" key="4">
    <source>
        <dbReference type="Proteomes" id="UP000031449"/>
    </source>
</evidence>
<dbReference type="InterPro" id="IPR013783">
    <property type="entry name" value="Ig-like_fold"/>
</dbReference>
<evidence type="ECO:0000259" key="2">
    <source>
        <dbReference type="Pfam" id="PF17936"/>
    </source>
</evidence>
<keyword evidence="4" id="KW-1185">Reference proteome</keyword>
<feature type="region of interest" description="Disordered" evidence="1">
    <location>
        <begin position="52"/>
        <end position="81"/>
    </location>
</feature>
<dbReference type="Pfam" id="PF17936">
    <property type="entry name" value="Big_6"/>
    <property type="match status" value="2"/>
</dbReference>
<feature type="region of interest" description="Disordered" evidence="1">
    <location>
        <begin position="1"/>
        <end position="26"/>
    </location>
</feature>
<proteinExistence type="predicted"/>
<dbReference type="OrthoDB" id="2744085at2"/>
<reference evidence="3 4" key="1">
    <citation type="submission" date="2014-08" db="EMBL/GenBank/DDBJ databases">
        <title>Complete genome of a marine bacteria Jeotgalibacillus malaysiensis.</title>
        <authorList>
            <person name="Yaakop A.S."/>
            <person name="Chan K.-G."/>
            <person name="Goh K.M."/>
        </authorList>
    </citation>
    <scope>NUCLEOTIDE SEQUENCE [LARGE SCALE GENOMIC DNA]</scope>
    <source>
        <strain evidence="3 4">D5</strain>
    </source>
</reference>
<feature type="compositionally biased region" description="Polar residues" evidence="1">
    <location>
        <begin position="14"/>
        <end position="24"/>
    </location>
</feature>
<evidence type="ECO:0000256" key="1">
    <source>
        <dbReference type="SAM" id="MobiDB-lite"/>
    </source>
</evidence>
<organism evidence="3 4">
    <name type="scientific">Jeotgalibacillus malaysiensis</name>
    <dbReference type="NCBI Taxonomy" id="1508404"/>
    <lineage>
        <taxon>Bacteria</taxon>
        <taxon>Bacillati</taxon>
        <taxon>Bacillota</taxon>
        <taxon>Bacilli</taxon>
        <taxon>Bacillales</taxon>
        <taxon>Caryophanaceae</taxon>
        <taxon>Jeotgalibacillus</taxon>
    </lineage>
</organism>
<feature type="domain" description="Bacterial Ig" evidence="2">
    <location>
        <begin position="8"/>
        <end position="52"/>
    </location>
</feature>
<dbReference type="Gene3D" id="2.60.40.10">
    <property type="entry name" value="Immunoglobulins"/>
    <property type="match status" value="1"/>
</dbReference>
<dbReference type="BioCyc" id="JESP1508404:G14D9-12906-MONOMER"/>
<evidence type="ECO:0000313" key="3">
    <source>
        <dbReference type="EMBL" id="AJD92942.1"/>
    </source>
</evidence>
<name>A0A0B5AW62_9BACL</name>
<feature type="domain" description="Bacterial Ig" evidence="2">
    <location>
        <begin position="57"/>
        <end position="137"/>
    </location>
</feature>
<protein>
    <recommendedName>
        <fullName evidence="2">Bacterial Ig domain-containing protein</fullName>
    </recommendedName>
</protein>
<feature type="compositionally biased region" description="Polar residues" evidence="1">
    <location>
        <begin position="61"/>
        <end position="78"/>
    </location>
</feature>
<dbReference type="KEGG" id="jeo:JMA_36250"/>
<accession>A0A0B5AW62</accession>
<dbReference type="EMBL" id="CP009416">
    <property type="protein sequence ID" value="AJD92942.1"/>
    <property type="molecule type" value="Genomic_DNA"/>
</dbReference>
<sequence length="138" mass="14194">MKFWEASPAAPTANEVSDQSTEVTGKTEAGAILTITAENADGELIDTKTVSVNDGEAPSAPNVQGNVKSSSETVSGKTEANAEVTVKAGDNVIGAAKADDKGHFEVEIEKQEKSTILSITATDAEGKTSKAAKVTVKK</sequence>